<keyword evidence="7" id="KW-1185">Reference proteome</keyword>
<dbReference type="InterPro" id="IPR011057">
    <property type="entry name" value="Mss4-like_sf"/>
</dbReference>
<evidence type="ECO:0000313" key="7">
    <source>
        <dbReference type="Proteomes" id="UP001623232"/>
    </source>
</evidence>
<reference evidence="6 7" key="1">
    <citation type="submission" date="2023-04" db="EMBL/GenBank/DDBJ databases">
        <title>Complete genome sequence of Alisedimentitalea scapharcae.</title>
        <authorList>
            <person name="Rong J.-C."/>
            <person name="Yi M.-L."/>
            <person name="Zhao Q."/>
        </authorList>
    </citation>
    <scope>NUCLEOTIDE SEQUENCE [LARGE SCALE GENOMIC DNA]</scope>
    <source>
        <strain evidence="6 7">KCTC 42119</strain>
    </source>
</reference>
<name>A0ABZ2XTN0_9RHOB</name>
<dbReference type="InterPro" id="IPR006913">
    <property type="entry name" value="CENP-V/GFA"/>
</dbReference>
<dbReference type="Proteomes" id="UP001623232">
    <property type="component" value="Chromosome"/>
</dbReference>
<evidence type="ECO:0000256" key="4">
    <source>
        <dbReference type="ARBA" id="ARBA00023239"/>
    </source>
</evidence>
<evidence type="ECO:0000313" key="6">
    <source>
        <dbReference type="EMBL" id="WZK89441.1"/>
    </source>
</evidence>
<dbReference type="EMBL" id="CP123584">
    <property type="protein sequence ID" value="WZK89441.1"/>
    <property type="molecule type" value="Genomic_DNA"/>
</dbReference>
<keyword evidence="3" id="KW-0862">Zinc</keyword>
<dbReference type="Gene3D" id="3.90.1590.10">
    <property type="entry name" value="glutathione-dependent formaldehyde- activating enzyme (gfa)"/>
    <property type="match status" value="1"/>
</dbReference>
<dbReference type="RefSeq" id="WP_406647737.1">
    <property type="nucleotide sequence ID" value="NZ_CP123584.1"/>
</dbReference>
<feature type="domain" description="CENP-V/GFA" evidence="5">
    <location>
        <begin position="4"/>
        <end position="117"/>
    </location>
</feature>
<evidence type="ECO:0000256" key="3">
    <source>
        <dbReference type="ARBA" id="ARBA00022833"/>
    </source>
</evidence>
<dbReference type="Pfam" id="PF04828">
    <property type="entry name" value="GFA"/>
    <property type="match status" value="1"/>
</dbReference>
<sequence>MTKLSGRCLCGAVTWCYDGPRGRNLICHCTSCQRAASSAYAAFVEVDPKQVSWSGTPNHYQSSPGTFRGFCPTCGTRLYFRSDRWPGELHIHAATLDDATLYQPDCQVVLRERAPWLDGIDALPRHDGFDTPPSDQ</sequence>
<proteinExistence type="inferred from homology"/>
<comment type="similarity">
    <text evidence="1">Belongs to the Gfa family.</text>
</comment>
<dbReference type="PROSITE" id="PS51891">
    <property type="entry name" value="CENP_V_GFA"/>
    <property type="match status" value="1"/>
</dbReference>
<evidence type="ECO:0000259" key="5">
    <source>
        <dbReference type="PROSITE" id="PS51891"/>
    </source>
</evidence>
<gene>
    <name evidence="6" type="ORF">QEZ52_02490</name>
</gene>
<dbReference type="PANTHER" id="PTHR33337">
    <property type="entry name" value="GFA DOMAIN-CONTAINING PROTEIN"/>
    <property type="match status" value="1"/>
</dbReference>
<keyword evidence="2" id="KW-0479">Metal-binding</keyword>
<keyword evidence="4" id="KW-0456">Lyase</keyword>
<evidence type="ECO:0000256" key="1">
    <source>
        <dbReference type="ARBA" id="ARBA00005495"/>
    </source>
</evidence>
<protein>
    <submittedName>
        <fullName evidence="6">GFA family protein</fullName>
    </submittedName>
</protein>
<dbReference type="PANTHER" id="PTHR33337:SF40">
    <property type="entry name" value="CENP-V_GFA DOMAIN-CONTAINING PROTEIN-RELATED"/>
    <property type="match status" value="1"/>
</dbReference>
<evidence type="ECO:0000256" key="2">
    <source>
        <dbReference type="ARBA" id="ARBA00022723"/>
    </source>
</evidence>
<accession>A0ABZ2XTN0</accession>
<organism evidence="6 7">
    <name type="scientific">Aliisedimentitalea scapharcae</name>
    <dbReference type="NCBI Taxonomy" id="1524259"/>
    <lineage>
        <taxon>Bacteria</taxon>
        <taxon>Pseudomonadati</taxon>
        <taxon>Pseudomonadota</taxon>
        <taxon>Alphaproteobacteria</taxon>
        <taxon>Rhodobacterales</taxon>
        <taxon>Roseobacteraceae</taxon>
        <taxon>Aliisedimentitalea</taxon>
    </lineage>
</organism>
<dbReference type="SUPFAM" id="SSF51316">
    <property type="entry name" value="Mss4-like"/>
    <property type="match status" value="1"/>
</dbReference>